<reference evidence="2 3" key="1">
    <citation type="submission" date="2022-01" db="EMBL/GenBank/DDBJ databases">
        <title>A high-quality chromosome-level genome assembly of rohu carp, Labeo rohita.</title>
        <authorList>
            <person name="Arick M.A. II"/>
            <person name="Hsu C.-Y."/>
            <person name="Magbanua Z."/>
            <person name="Pechanova O."/>
            <person name="Grover C."/>
            <person name="Miller E."/>
            <person name="Thrash A."/>
            <person name="Ezzel L."/>
            <person name="Alam S."/>
            <person name="Benzie J."/>
            <person name="Hamilton M."/>
            <person name="Karsi A."/>
            <person name="Lawrence M.L."/>
            <person name="Peterson D.G."/>
        </authorList>
    </citation>
    <scope>NUCLEOTIDE SEQUENCE [LARGE SCALE GENOMIC DNA]</scope>
    <source>
        <strain evidence="3">BAU-BD-2019</strain>
        <tissue evidence="2">Blood</tissue>
    </source>
</reference>
<proteinExistence type="predicted"/>
<evidence type="ECO:0000313" key="2">
    <source>
        <dbReference type="EMBL" id="KAI2644228.1"/>
    </source>
</evidence>
<organism evidence="2 3">
    <name type="scientific">Labeo rohita</name>
    <name type="common">Indian major carp</name>
    <name type="synonym">Cyprinus rohita</name>
    <dbReference type="NCBI Taxonomy" id="84645"/>
    <lineage>
        <taxon>Eukaryota</taxon>
        <taxon>Metazoa</taxon>
        <taxon>Chordata</taxon>
        <taxon>Craniata</taxon>
        <taxon>Vertebrata</taxon>
        <taxon>Euteleostomi</taxon>
        <taxon>Actinopterygii</taxon>
        <taxon>Neopterygii</taxon>
        <taxon>Teleostei</taxon>
        <taxon>Ostariophysi</taxon>
        <taxon>Cypriniformes</taxon>
        <taxon>Cyprinidae</taxon>
        <taxon>Labeoninae</taxon>
        <taxon>Labeonini</taxon>
        <taxon>Labeo</taxon>
    </lineage>
</organism>
<dbReference type="Pfam" id="PF21056">
    <property type="entry name" value="ZSWIM1-3_RNaseH-like"/>
    <property type="match status" value="1"/>
</dbReference>
<keyword evidence="3" id="KW-1185">Reference proteome</keyword>
<evidence type="ECO:0000259" key="1">
    <source>
        <dbReference type="Pfam" id="PF21056"/>
    </source>
</evidence>
<name>A0ABQ8L0H1_LABRO</name>
<comment type="caution">
    <text evidence="2">The sequence shown here is derived from an EMBL/GenBank/DDBJ whole genome shotgun (WGS) entry which is preliminary data.</text>
</comment>
<dbReference type="Proteomes" id="UP000830375">
    <property type="component" value="Unassembled WGS sequence"/>
</dbReference>
<accession>A0ABQ8L0H1</accession>
<dbReference type="EMBL" id="JACTAM010002595">
    <property type="protein sequence ID" value="KAI2644228.1"/>
    <property type="molecule type" value="Genomic_DNA"/>
</dbReference>
<dbReference type="InterPro" id="IPR048324">
    <property type="entry name" value="ZSWIM1-3_RNaseH-like"/>
</dbReference>
<protein>
    <submittedName>
        <fullName evidence="2">DITP/XTP pyrophosphatase</fullName>
    </submittedName>
</protein>
<sequence>MMEEFIKTTVYKEERFKGNNKNTDISCFHVNILEHAPLKVERPKDDMIREALVRVTQKKICQELVKHIQDLISLGVKLDTILLKSHEWSKEQGHTDLNNQAYFVTLKDIENIRTYMFPQKDLVIVLQTPSMRDNLQEYEKDIVFMDATHGINQYGFPLFTLVVRDSHGHGIPVAYIILGNEKQATLQLALEKLKPTFSVPPR</sequence>
<evidence type="ECO:0000313" key="3">
    <source>
        <dbReference type="Proteomes" id="UP000830375"/>
    </source>
</evidence>
<feature type="domain" description="ZSWIM1/3 RNaseH-like" evidence="1">
    <location>
        <begin position="123"/>
        <end position="194"/>
    </location>
</feature>
<gene>
    <name evidence="2" type="ORF">H4Q32_027849</name>
</gene>